<dbReference type="RefSeq" id="XP_034252579.1">
    <property type="nucleotide sequence ID" value="XM_034396688.1"/>
</dbReference>
<keyword evidence="2" id="KW-1185">Reference proteome</keyword>
<dbReference type="OrthoDB" id="90756at2759"/>
<dbReference type="InParanoid" id="A0A6P9A5R4"/>
<dbReference type="InterPro" id="IPR018289">
    <property type="entry name" value="MULE_transposase_dom"/>
</dbReference>
<dbReference type="Proteomes" id="UP000515158">
    <property type="component" value="Unplaced"/>
</dbReference>
<dbReference type="Pfam" id="PF10551">
    <property type="entry name" value="MULE"/>
    <property type="match status" value="1"/>
</dbReference>
<evidence type="ECO:0000313" key="3">
    <source>
        <dbReference type="RefSeq" id="XP_034252579.1"/>
    </source>
</evidence>
<dbReference type="GeneID" id="117652054"/>
<dbReference type="AlphaFoldDB" id="A0A6P9A5R4"/>
<reference evidence="3" key="1">
    <citation type="submission" date="2025-08" db="UniProtKB">
        <authorList>
            <consortium name="RefSeq"/>
        </authorList>
    </citation>
    <scope>IDENTIFICATION</scope>
    <source>
        <tissue evidence="3">Total insect</tissue>
    </source>
</reference>
<sequence length="740" mass="85210">MEPAHPEQRLKKWIGRDLYMHMKSLKQRLLLEQKQLEWQFTDQLQLRLLASSSTALKSLYIEGVELDDGYETFLECFSTSMENRGRGSTSVERVVPQARLARGQVVVEQEMYSPPVEEEEEQTAYKTRLLEIYRTVRASNWPTLEIDEKMHKSYALQRQDILNYATVNEIDDEDEESEDNPQGVRQIAVIRRHWPFLFETKWQARHFQQLIGTTIDTAIQDFTTNYSEMLMDYLTSCGSEKAMAAMITITTMVIRVEDGKREGTYVYHCEDGFYYHFNNGNDYGQNEGNATLLHLRCVKRYKRSCMGTAKIEVTDDGAVWTNMGRHSCAPNPTRHQVMHLRQDILVESVENFNRPYEAPAALVERVRARYPVNVAVQVPPTRMRAAIYRSQNSLYPLVPRSLNELGNVFNDPQWHHLTSSLDGTDNLFSGVVNSPDGGTGIVFVSRRCRRVLRRMRTVFCDGTFGSRPGQPHSAQVLQIVAVINGAVTPLVQVLLSSKSQLLYEATLRHIQRLVPGFRPNCVMTDFETALQNAWKAVFPRCQVYGCYWHYCRAVLLKARALGLTQLMRDNRVLRSLVRASLALPLLPAGLIDRGLRTLILEAQRSGHFPVLEPFFTYWVETWGNPRFFRYLSVYGLKHRTNNVAESANRLLRSKTGAHRPGLWHFLSALRRHEHSTYLKLMSAELGLRANRSRRVSAINNDRKIRNYQGQMFQGEISINKFLHLASTRVLRVFDVIILNA</sequence>
<accession>A0A6P9A5R4</accession>
<proteinExistence type="predicted"/>
<feature type="domain" description="MULE transposase" evidence="1">
    <location>
        <begin position="460"/>
        <end position="551"/>
    </location>
</feature>
<gene>
    <name evidence="3" type="primary">LOC117652054</name>
</gene>
<dbReference type="KEGG" id="tpal:117652054"/>
<evidence type="ECO:0000259" key="1">
    <source>
        <dbReference type="Pfam" id="PF10551"/>
    </source>
</evidence>
<evidence type="ECO:0000313" key="2">
    <source>
        <dbReference type="Proteomes" id="UP000515158"/>
    </source>
</evidence>
<organism evidence="3">
    <name type="scientific">Thrips palmi</name>
    <name type="common">Melon thrips</name>
    <dbReference type="NCBI Taxonomy" id="161013"/>
    <lineage>
        <taxon>Eukaryota</taxon>
        <taxon>Metazoa</taxon>
        <taxon>Ecdysozoa</taxon>
        <taxon>Arthropoda</taxon>
        <taxon>Hexapoda</taxon>
        <taxon>Insecta</taxon>
        <taxon>Pterygota</taxon>
        <taxon>Neoptera</taxon>
        <taxon>Paraneoptera</taxon>
        <taxon>Thysanoptera</taxon>
        <taxon>Terebrantia</taxon>
        <taxon>Thripoidea</taxon>
        <taxon>Thripidae</taxon>
        <taxon>Thrips</taxon>
    </lineage>
</organism>
<name>A0A6P9A5R4_THRPL</name>
<protein>
    <submittedName>
        <fullName evidence="3">Uncharacterized protein LOC117652054</fullName>
    </submittedName>
</protein>